<gene>
    <name evidence="2" type="ORF">BU26DRAFT_77792</name>
</gene>
<proteinExistence type="predicted"/>
<accession>A0A6A6I552</accession>
<evidence type="ECO:0000256" key="1">
    <source>
        <dbReference type="SAM" id="MobiDB-lite"/>
    </source>
</evidence>
<dbReference type="RefSeq" id="XP_033680172.1">
    <property type="nucleotide sequence ID" value="XM_033836334.1"/>
</dbReference>
<protein>
    <submittedName>
        <fullName evidence="2">Uncharacterized protein</fullName>
    </submittedName>
</protein>
<reference evidence="2" key="1">
    <citation type="journal article" date="2020" name="Stud. Mycol.">
        <title>101 Dothideomycetes genomes: a test case for predicting lifestyles and emergence of pathogens.</title>
        <authorList>
            <person name="Haridas S."/>
            <person name="Albert R."/>
            <person name="Binder M."/>
            <person name="Bloem J."/>
            <person name="Labutti K."/>
            <person name="Salamov A."/>
            <person name="Andreopoulos B."/>
            <person name="Baker S."/>
            <person name="Barry K."/>
            <person name="Bills G."/>
            <person name="Bluhm B."/>
            <person name="Cannon C."/>
            <person name="Castanera R."/>
            <person name="Culley D."/>
            <person name="Daum C."/>
            <person name="Ezra D."/>
            <person name="Gonzalez J."/>
            <person name="Henrissat B."/>
            <person name="Kuo A."/>
            <person name="Liang C."/>
            <person name="Lipzen A."/>
            <person name="Lutzoni F."/>
            <person name="Magnuson J."/>
            <person name="Mondo S."/>
            <person name="Nolan M."/>
            <person name="Ohm R."/>
            <person name="Pangilinan J."/>
            <person name="Park H.-J."/>
            <person name="Ramirez L."/>
            <person name="Alfaro M."/>
            <person name="Sun H."/>
            <person name="Tritt A."/>
            <person name="Yoshinaga Y."/>
            <person name="Zwiers L.-H."/>
            <person name="Turgeon B."/>
            <person name="Goodwin S."/>
            <person name="Spatafora J."/>
            <person name="Crous P."/>
            <person name="Grigoriev I."/>
        </authorList>
    </citation>
    <scope>NUCLEOTIDE SEQUENCE</scope>
    <source>
        <strain evidence="2">CBS 122368</strain>
    </source>
</reference>
<dbReference type="AlphaFoldDB" id="A0A6A6I552"/>
<feature type="region of interest" description="Disordered" evidence="1">
    <location>
        <begin position="1"/>
        <end position="60"/>
    </location>
</feature>
<dbReference type="Proteomes" id="UP000800094">
    <property type="component" value="Unassembled WGS sequence"/>
</dbReference>
<feature type="compositionally biased region" description="Polar residues" evidence="1">
    <location>
        <begin position="43"/>
        <end position="53"/>
    </location>
</feature>
<keyword evidence="3" id="KW-1185">Reference proteome</keyword>
<sequence length="74" mass="7759">MPSTGELEAMKTPSCPTRSTPIHPHAGSAQGTNTVRDPRVSSKIPTTASNSRNLLIDNSKPTTLQDAVKATESA</sequence>
<evidence type="ECO:0000313" key="3">
    <source>
        <dbReference type="Proteomes" id="UP000800094"/>
    </source>
</evidence>
<organism evidence="2 3">
    <name type="scientific">Trematosphaeria pertusa</name>
    <dbReference type="NCBI Taxonomy" id="390896"/>
    <lineage>
        <taxon>Eukaryota</taxon>
        <taxon>Fungi</taxon>
        <taxon>Dikarya</taxon>
        <taxon>Ascomycota</taxon>
        <taxon>Pezizomycotina</taxon>
        <taxon>Dothideomycetes</taxon>
        <taxon>Pleosporomycetidae</taxon>
        <taxon>Pleosporales</taxon>
        <taxon>Massarineae</taxon>
        <taxon>Trematosphaeriaceae</taxon>
        <taxon>Trematosphaeria</taxon>
    </lineage>
</organism>
<dbReference type="GeneID" id="54589664"/>
<name>A0A6A6I552_9PLEO</name>
<evidence type="ECO:0000313" key="2">
    <source>
        <dbReference type="EMBL" id="KAF2245168.1"/>
    </source>
</evidence>
<dbReference type="EMBL" id="ML987201">
    <property type="protein sequence ID" value="KAF2245168.1"/>
    <property type="molecule type" value="Genomic_DNA"/>
</dbReference>